<dbReference type="CDD" id="cd09616">
    <property type="entry name" value="Peptidase_C12_UCH_L1_L3"/>
    <property type="match status" value="1"/>
</dbReference>
<feature type="domain" description="UCH catalytic" evidence="10">
    <location>
        <begin position="3"/>
        <end position="232"/>
    </location>
</feature>
<dbReference type="InterPro" id="IPR038765">
    <property type="entry name" value="Papain-like_cys_pep_sf"/>
</dbReference>
<evidence type="ECO:0000313" key="12">
    <source>
        <dbReference type="Proteomes" id="UP001159427"/>
    </source>
</evidence>
<comment type="caution">
    <text evidence="11">The sequence shown here is derived from an EMBL/GenBank/DDBJ whole genome shotgun (WGS) entry which is preliminary data.</text>
</comment>
<reference evidence="11 12" key="1">
    <citation type="submission" date="2022-05" db="EMBL/GenBank/DDBJ databases">
        <authorList>
            <consortium name="Genoscope - CEA"/>
            <person name="William W."/>
        </authorList>
    </citation>
    <scope>NUCLEOTIDE SEQUENCE [LARGE SCALE GENOMIC DNA]</scope>
</reference>
<accession>A0ABN8LM15</accession>
<protein>
    <recommendedName>
        <fullName evidence="8">Ubiquitin carboxyl-terminal hydrolase</fullName>
        <ecNumber evidence="8">3.4.19.12</ecNumber>
    </recommendedName>
</protein>
<evidence type="ECO:0000256" key="6">
    <source>
        <dbReference type="ARBA" id="ARBA00022807"/>
    </source>
</evidence>
<evidence type="ECO:0000256" key="1">
    <source>
        <dbReference type="ARBA" id="ARBA00000707"/>
    </source>
</evidence>
<evidence type="ECO:0000256" key="9">
    <source>
        <dbReference type="SAM" id="MobiDB-lite"/>
    </source>
</evidence>
<dbReference type="InterPro" id="IPR001578">
    <property type="entry name" value="Peptidase_C12_UCH"/>
</dbReference>
<comment type="similarity">
    <text evidence="2 7 8">Belongs to the peptidase C12 family.</text>
</comment>
<dbReference type="Proteomes" id="UP001159427">
    <property type="component" value="Unassembled WGS sequence"/>
</dbReference>
<keyword evidence="12" id="KW-1185">Reference proteome</keyword>
<sequence length="239" mass="26586">MVRWLPLESNPDVRLNLFVNNLGLKPSWSFVDVFGLDPELLAIIPQPACALLLLFPTSDKYQEFKKEQEDKVLKNGQEVSPNVYFMKQTIGNACGTVAIIHSIANNTDVLQLEEGFLKGFIESTKSLSPEEKGAKLESDENISEAHEACAQEGQTETPSAEDHVDLHFVAIVHKDGSLYELDGRKSFPINHGKTSKDTFLKASGFSGRNNSVFSVTTMNRREYQVFTPGICGKKAIFIF</sequence>
<feature type="region of interest" description="Disordered" evidence="9">
    <location>
        <begin position="129"/>
        <end position="158"/>
    </location>
</feature>
<proteinExistence type="inferred from homology"/>
<organism evidence="11 12">
    <name type="scientific">Porites evermanni</name>
    <dbReference type="NCBI Taxonomy" id="104178"/>
    <lineage>
        <taxon>Eukaryota</taxon>
        <taxon>Metazoa</taxon>
        <taxon>Cnidaria</taxon>
        <taxon>Anthozoa</taxon>
        <taxon>Hexacorallia</taxon>
        <taxon>Scleractinia</taxon>
        <taxon>Fungiina</taxon>
        <taxon>Poritidae</taxon>
        <taxon>Porites</taxon>
    </lineage>
</organism>
<keyword evidence="3 7" id="KW-0645">Protease</keyword>
<dbReference type="Pfam" id="PF01088">
    <property type="entry name" value="Peptidase_C12"/>
    <property type="match status" value="1"/>
</dbReference>
<feature type="active site" description="Nucleophile" evidence="7">
    <location>
        <position position="94"/>
    </location>
</feature>
<feature type="active site" description="Proton donor" evidence="7">
    <location>
        <position position="167"/>
    </location>
</feature>
<keyword evidence="5 7" id="KW-0378">Hydrolase</keyword>
<dbReference type="PANTHER" id="PTHR10589:SF17">
    <property type="entry name" value="UBIQUITIN CARBOXYL-TERMINAL HYDROLASE"/>
    <property type="match status" value="1"/>
</dbReference>
<feature type="site" description="Important for enzyme activity" evidence="7">
    <location>
        <position position="182"/>
    </location>
</feature>
<keyword evidence="6 7" id="KW-0788">Thiol protease</keyword>
<gene>
    <name evidence="11" type="ORF">PEVE_00031908</name>
</gene>
<evidence type="ECO:0000256" key="5">
    <source>
        <dbReference type="ARBA" id="ARBA00022801"/>
    </source>
</evidence>
<dbReference type="InterPro" id="IPR057254">
    <property type="entry name" value="UCH_AS"/>
</dbReference>
<keyword evidence="4 7" id="KW-0833">Ubl conjugation pathway</keyword>
<dbReference type="PROSITE" id="PS52048">
    <property type="entry name" value="UCH_DOMAIN"/>
    <property type="match status" value="1"/>
</dbReference>
<evidence type="ECO:0000256" key="2">
    <source>
        <dbReference type="ARBA" id="ARBA00009326"/>
    </source>
</evidence>
<dbReference type="PRINTS" id="PR00707">
    <property type="entry name" value="UBCTHYDRLASE"/>
</dbReference>
<name>A0ABN8LM15_9CNID</name>
<evidence type="ECO:0000256" key="3">
    <source>
        <dbReference type="ARBA" id="ARBA00022670"/>
    </source>
</evidence>
<evidence type="ECO:0000313" key="11">
    <source>
        <dbReference type="EMBL" id="CAH3016707.1"/>
    </source>
</evidence>
<dbReference type="EC" id="3.4.19.12" evidence="8"/>
<evidence type="ECO:0000256" key="4">
    <source>
        <dbReference type="ARBA" id="ARBA00022786"/>
    </source>
</evidence>
<dbReference type="PROSITE" id="PS00140">
    <property type="entry name" value="UCH_1"/>
    <property type="match status" value="1"/>
</dbReference>
<evidence type="ECO:0000256" key="8">
    <source>
        <dbReference type="RuleBase" id="RU361215"/>
    </source>
</evidence>
<evidence type="ECO:0000256" key="7">
    <source>
        <dbReference type="PROSITE-ProRule" id="PRU01393"/>
    </source>
</evidence>
<dbReference type="EMBL" id="CALNXI010000046">
    <property type="protein sequence ID" value="CAH3016707.1"/>
    <property type="molecule type" value="Genomic_DNA"/>
</dbReference>
<dbReference type="Gene3D" id="3.40.532.10">
    <property type="entry name" value="Peptidase C12, ubiquitin carboxyl-terminal hydrolase"/>
    <property type="match status" value="1"/>
</dbReference>
<feature type="compositionally biased region" description="Basic and acidic residues" evidence="9">
    <location>
        <begin position="129"/>
        <end position="149"/>
    </location>
</feature>
<feature type="site" description="Transition state stabilizer" evidence="7">
    <location>
        <position position="88"/>
    </location>
</feature>
<dbReference type="SUPFAM" id="SSF54001">
    <property type="entry name" value="Cysteine proteinases"/>
    <property type="match status" value="1"/>
</dbReference>
<dbReference type="InterPro" id="IPR036959">
    <property type="entry name" value="Peptidase_C12_UCH_sf"/>
</dbReference>
<comment type="catalytic activity">
    <reaction evidence="1 7 8">
        <text>Thiol-dependent hydrolysis of ester, thioester, amide, peptide and isopeptide bonds formed by the C-terminal Gly of ubiquitin (a 76-residue protein attached to proteins as an intracellular targeting signal).</text>
        <dbReference type="EC" id="3.4.19.12"/>
    </reaction>
</comment>
<dbReference type="PANTHER" id="PTHR10589">
    <property type="entry name" value="UBIQUITIN CARBOXYL-TERMINAL HYDROLASE"/>
    <property type="match status" value="1"/>
</dbReference>
<evidence type="ECO:0000259" key="10">
    <source>
        <dbReference type="PROSITE" id="PS52048"/>
    </source>
</evidence>